<dbReference type="GO" id="GO:0016020">
    <property type="term" value="C:membrane"/>
    <property type="evidence" value="ECO:0007669"/>
    <property type="project" value="InterPro"/>
</dbReference>
<feature type="transmembrane region" description="Helical" evidence="4">
    <location>
        <begin position="12"/>
        <end position="33"/>
    </location>
</feature>
<evidence type="ECO:0000256" key="3">
    <source>
        <dbReference type="ARBA" id="ARBA00023136"/>
    </source>
</evidence>
<evidence type="ECO:0000313" key="5">
    <source>
        <dbReference type="EMBL" id="KAF0899049.1"/>
    </source>
</evidence>
<dbReference type="OrthoDB" id="670984at2759"/>
<name>A0A6G1CFT8_9ORYZ</name>
<proteinExistence type="predicted"/>
<dbReference type="AlphaFoldDB" id="A0A6G1CFT8"/>
<evidence type="ECO:0000313" key="6">
    <source>
        <dbReference type="Proteomes" id="UP000479710"/>
    </source>
</evidence>
<organism evidence="5 6">
    <name type="scientific">Oryza meyeriana var. granulata</name>
    <dbReference type="NCBI Taxonomy" id="110450"/>
    <lineage>
        <taxon>Eukaryota</taxon>
        <taxon>Viridiplantae</taxon>
        <taxon>Streptophyta</taxon>
        <taxon>Embryophyta</taxon>
        <taxon>Tracheophyta</taxon>
        <taxon>Spermatophyta</taxon>
        <taxon>Magnoliopsida</taxon>
        <taxon>Liliopsida</taxon>
        <taxon>Poales</taxon>
        <taxon>Poaceae</taxon>
        <taxon>BOP clade</taxon>
        <taxon>Oryzoideae</taxon>
        <taxon>Oryzeae</taxon>
        <taxon>Oryzinae</taxon>
        <taxon>Oryza</taxon>
        <taxon>Oryza meyeriana</taxon>
    </lineage>
</organism>
<feature type="non-terminal residue" evidence="5">
    <location>
        <position position="1"/>
    </location>
</feature>
<feature type="transmembrane region" description="Helical" evidence="4">
    <location>
        <begin position="45"/>
        <end position="65"/>
    </location>
</feature>
<keyword evidence="3 4" id="KW-0472">Membrane</keyword>
<gene>
    <name evidence="5" type="ORF">E2562_012902</name>
</gene>
<evidence type="ECO:0008006" key="7">
    <source>
        <dbReference type="Google" id="ProtNLM"/>
    </source>
</evidence>
<feature type="non-terminal residue" evidence="5">
    <location>
        <position position="104"/>
    </location>
</feature>
<protein>
    <recommendedName>
        <fullName evidence="7">WAT1-related protein</fullName>
    </recommendedName>
</protein>
<dbReference type="InterPro" id="IPR030184">
    <property type="entry name" value="WAT1-related"/>
</dbReference>
<reference evidence="5 6" key="1">
    <citation type="submission" date="2019-11" db="EMBL/GenBank/DDBJ databases">
        <title>Whole genome sequence of Oryza granulata.</title>
        <authorList>
            <person name="Li W."/>
        </authorList>
    </citation>
    <scope>NUCLEOTIDE SEQUENCE [LARGE SCALE GENOMIC DNA]</scope>
    <source>
        <strain evidence="6">cv. Menghai</strain>
        <tissue evidence="5">Leaf</tissue>
    </source>
</reference>
<comment type="caution">
    <text evidence="5">The sequence shown here is derived from an EMBL/GenBank/DDBJ whole genome shotgun (WGS) entry which is preliminary data.</text>
</comment>
<sequence>SKILKVYPYKYWSSMAICLIGGFQAAFVVGIILRRDKSAWKLGWDLNLVTIVYSWALATAGRYVLNSWAIAKRGPTYPPLFSPLSVVFTVVFDTVFMGNDVTVG</sequence>
<keyword evidence="6" id="KW-1185">Reference proteome</keyword>
<keyword evidence="2 4" id="KW-1133">Transmembrane helix</keyword>
<evidence type="ECO:0000256" key="1">
    <source>
        <dbReference type="ARBA" id="ARBA00022692"/>
    </source>
</evidence>
<evidence type="ECO:0000256" key="4">
    <source>
        <dbReference type="SAM" id="Phobius"/>
    </source>
</evidence>
<keyword evidence="1 4" id="KW-0812">Transmembrane</keyword>
<dbReference type="GO" id="GO:0022857">
    <property type="term" value="F:transmembrane transporter activity"/>
    <property type="evidence" value="ECO:0007669"/>
    <property type="project" value="InterPro"/>
</dbReference>
<dbReference type="Proteomes" id="UP000479710">
    <property type="component" value="Unassembled WGS sequence"/>
</dbReference>
<accession>A0A6G1CFT8</accession>
<evidence type="ECO:0000256" key="2">
    <source>
        <dbReference type="ARBA" id="ARBA00022989"/>
    </source>
</evidence>
<dbReference type="EMBL" id="SPHZ02000009">
    <property type="protein sequence ID" value="KAF0899049.1"/>
    <property type="molecule type" value="Genomic_DNA"/>
</dbReference>
<dbReference type="PANTHER" id="PTHR31218">
    <property type="entry name" value="WAT1-RELATED PROTEIN"/>
    <property type="match status" value="1"/>
</dbReference>
<feature type="transmembrane region" description="Helical" evidence="4">
    <location>
        <begin position="77"/>
        <end position="96"/>
    </location>
</feature>